<reference evidence="1 2" key="1">
    <citation type="submission" date="2020-02" db="EMBL/GenBank/DDBJ databases">
        <title>The whole genome sequence of CPCC 205119.</title>
        <authorList>
            <person name="Jiang Z."/>
        </authorList>
    </citation>
    <scope>NUCLEOTIDE SEQUENCE [LARGE SCALE GENOMIC DNA]</scope>
    <source>
        <strain evidence="1 2">CPCC 205119</strain>
    </source>
</reference>
<dbReference type="SUPFAM" id="SSF48613">
    <property type="entry name" value="Heme oxygenase-like"/>
    <property type="match status" value="1"/>
</dbReference>
<comment type="caution">
    <text evidence="1">The sequence shown here is derived from an EMBL/GenBank/DDBJ whole genome shotgun (WGS) entry which is preliminary data.</text>
</comment>
<organism evidence="1 2">
    <name type="scientific">Goekera deserti</name>
    <dbReference type="NCBI Taxonomy" id="2497753"/>
    <lineage>
        <taxon>Bacteria</taxon>
        <taxon>Bacillati</taxon>
        <taxon>Actinomycetota</taxon>
        <taxon>Actinomycetes</taxon>
        <taxon>Geodermatophilales</taxon>
        <taxon>Geodermatophilaceae</taxon>
        <taxon>Goekera</taxon>
    </lineage>
</organism>
<dbReference type="Pfam" id="PF01126">
    <property type="entry name" value="Heme_oxygenase"/>
    <property type="match status" value="1"/>
</dbReference>
<dbReference type="GO" id="GO:0004392">
    <property type="term" value="F:heme oxygenase (decyclizing) activity"/>
    <property type="evidence" value="ECO:0007669"/>
    <property type="project" value="InterPro"/>
</dbReference>
<evidence type="ECO:0000313" key="1">
    <source>
        <dbReference type="EMBL" id="NEL53839.1"/>
    </source>
</evidence>
<dbReference type="EMBL" id="JAAGWK010000010">
    <property type="protein sequence ID" value="NEL53839.1"/>
    <property type="molecule type" value="Genomic_DNA"/>
</dbReference>
<gene>
    <name evidence="1" type="ORF">G1H19_07485</name>
</gene>
<evidence type="ECO:0000313" key="2">
    <source>
        <dbReference type="Proteomes" id="UP000470470"/>
    </source>
</evidence>
<protein>
    <submittedName>
        <fullName evidence="1">Biliverdin-producing heme oxygenase</fullName>
    </submittedName>
</protein>
<dbReference type="InterPro" id="IPR016053">
    <property type="entry name" value="Haem_Oase-like"/>
</dbReference>
<keyword evidence="2" id="KW-1185">Reference proteome</keyword>
<sequence length="211" mass="22455">MEGHADEGGTSAPGPTDVLRRLRTATAVEHRQVEDGLALTDPELTTDRLVSVLRGMHGFWCAAEDGLDAWFGTDPGAAARLQWSRRRRAYLFAADLRILGAEPAGTRPRLDAVTGPEQALGRMYVLEGSTLGGTFIDRHLATLPHLAPAGSLRAFTPYGEDTGALWAAYRRATRDAVAAGADPDAVVDAARRTFRALSAWCAPVGAHGEPG</sequence>
<dbReference type="InterPro" id="IPR016084">
    <property type="entry name" value="Haem_Oase-like_multi-hlx"/>
</dbReference>
<dbReference type="AlphaFoldDB" id="A0A7K3WD20"/>
<dbReference type="Proteomes" id="UP000470470">
    <property type="component" value="Unassembled WGS sequence"/>
</dbReference>
<proteinExistence type="predicted"/>
<dbReference type="CDD" id="cd19166">
    <property type="entry name" value="HemeO-bac"/>
    <property type="match status" value="1"/>
</dbReference>
<accession>A0A7K3WD20</accession>
<dbReference type="GO" id="GO:0006788">
    <property type="term" value="P:heme oxidation"/>
    <property type="evidence" value="ECO:0007669"/>
    <property type="project" value="InterPro"/>
</dbReference>
<dbReference type="Gene3D" id="1.20.910.10">
    <property type="entry name" value="Heme oxygenase-like"/>
    <property type="match status" value="1"/>
</dbReference>
<name>A0A7K3WD20_9ACTN</name>